<name>A0ABV7V197_9SPHN</name>
<dbReference type="Gene3D" id="3.40.30.10">
    <property type="entry name" value="Glutaredoxin"/>
    <property type="match status" value="1"/>
</dbReference>
<dbReference type="Proteomes" id="UP001595683">
    <property type="component" value="Unassembled WGS sequence"/>
</dbReference>
<dbReference type="EMBL" id="JBHRYE010000010">
    <property type="protein sequence ID" value="MFC3670909.1"/>
    <property type="molecule type" value="Genomic_DNA"/>
</dbReference>
<reference evidence="2" key="1">
    <citation type="journal article" date="2019" name="Int. J. Syst. Evol. Microbiol.">
        <title>The Global Catalogue of Microorganisms (GCM) 10K type strain sequencing project: providing services to taxonomists for standard genome sequencing and annotation.</title>
        <authorList>
            <consortium name="The Broad Institute Genomics Platform"/>
            <consortium name="The Broad Institute Genome Sequencing Center for Infectious Disease"/>
            <person name="Wu L."/>
            <person name="Ma J."/>
        </authorList>
    </citation>
    <scope>NUCLEOTIDE SEQUENCE [LARGE SCALE GENOMIC DNA]</scope>
    <source>
        <strain evidence="2">KCTC 42224</strain>
    </source>
</reference>
<dbReference type="CDD" id="cd02980">
    <property type="entry name" value="TRX_Fd_family"/>
    <property type="match status" value="1"/>
</dbReference>
<comment type="caution">
    <text evidence="1">The sequence shown here is derived from an EMBL/GenBank/DDBJ whole genome shotgun (WGS) entry which is preliminary data.</text>
</comment>
<proteinExistence type="predicted"/>
<dbReference type="RefSeq" id="WP_191322838.1">
    <property type="nucleotide sequence ID" value="NZ_BMZP01000002.1"/>
</dbReference>
<gene>
    <name evidence="1" type="ORF">ACFOOT_05690</name>
</gene>
<protein>
    <submittedName>
        <fullName evidence="1">Ferredoxin</fullName>
    </submittedName>
</protein>
<dbReference type="SUPFAM" id="SSF52833">
    <property type="entry name" value="Thioredoxin-like"/>
    <property type="match status" value="1"/>
</dbReference>
<evidence type="ECO:0000313" key="1">
    <source>
        <dbReference type="EMBL" id="MFC3670909.1"/>
    </source>
</evidence>
<sequence>MGKGQSSNTPDKDIAEAESTLAKLGGFAPQRHIFICADSDKDKCCSAKDSDAAWSFLKKRLGELKLGGKQGVLRSKVGCLRVCAAGPVAVVYPEGVWYHSCTPPVLERIIQEHVIGGVPVTDYRLNPPED</sequence>
<keyword evidence="2" id="KW-1185">Reference proteome</keyword>
<accession>A0ABV7V197</accession>
<evidence type="ECO:0000313" key="2">
    <source>
        <dbReference type="Proteomes" id="UP001595683"/>
    </source>
</evidence>
<organism evidence="1 2">
    <name type="scientific">Novosphingobium pokkalii</name>
    <dbReference type="NCBI Taxonomy" id="1770194"/>
    <lineage>
        <taxon>Bacteria</taxon>
        <taxon>Pseudomonadati</taxon>
        <taxon>Pseudomonadota</taxon>
        <taxon>Alphaproteobacteria</taxon>
        <taxon>Sphingomonadales</taxon>
        <taxon>Sphingomonadaceae</taxon>
        <taxon>Novosphingobium</taxon>
    </lineage>
</organism>
<dbReference type="InterPro" id="IPR036249">
    <property type="entry name" value="Thioredoxin-like_sf"/>
</dbReference>